<dbReference type="SUPFAM" id="SSF103481">
    <property type="entry name" value="Multidrug resistance efflux transporter EmrE"/>
    <property type="match status" value="2"/>
</dbReference>
<protein>
    <submittedName>
        <fullName evidence="8">DMT family transporter</fullName>
    </submittedName>
</protein>
<comment type="subcellular location">
    <subcellularLocation>
        <location evidence="1">Membrane</location>
        <topology evidence="1">Multi-pass membrane protein</topology>
    </subcellularLocation>
</comment>
<feature type="domain" description="EamA" evidence="7">
    <location>
        <begin position="3"/>
        <end position="133"/>
    </location>
</feature>
<sequence length="285" mass="29156">MAGFGLGLLFVAIWASAFTAIKGLVPEWPPVWALAVRFILVGLILAAVLAWRGVKWPGRGDGWRLAAMGVFGSALYLAGAWLASLTLPSGLVALLSATAPLFVAMGEVAFLGRRVAPLAWAGLGLGWLGVAVLGAGRGAAGFEIWGVLLALGGALSQAAGILIFAPARNRVDAWTANAIQAAVAALTLVLLAALVEHRLPGPPSLTAALSLAYGVVVVGIGGYALYFTMLKRLPPATAAALQLLAPPLAAIFGWALLHETLGWTDLAGGAVTLAGLALLFRTRTS</sequence>
<dbReference type="EMBL" id="JAUFPN010000114">
    <property type="protein sequence ID" value="MDN3564826.1"/>
    <property type="molecule type" value="Genomic_DNA"/>
</dbReference>
<feature type="transmembrane region" description="Helical" evidence="6">
    <location>
        <begin position="144"/>
        <end position="165"/>
    </location>
</feature>
<reference evidence="9" key="1">
    <citation type="journal article" date="2019" name="Int. J. Syst. Evol. Microbiol.">
        <title>The Global Catalogue of Microorganisms (GCM) 10K type strain sequencing project: providing services to taxonomists for standard genome sequencing and annotation.</title>
        <authorList>
            <consortium name="The Broad Institute Genomics Platform"/>
            <consortium name="The Broad Institute Genome Sequencing Center for Infectious Disease"/>
            <person name="Wu L."/>
            <person name="Ma J."/>
        </authorList>
    </citation>
    <scope>NUCLEOTIDE SEQUENCE [LARGE SCALE GENOMIC DNA]</scope>
    <source>
        <strain evidence="9">CECT 7131</strain>
    </source>
</reference>
<evidence type="ECO:0000256" key="6">
    <source>
        <dbReference type="SAM" id="Phobius"/>
    </source>
</evidence>
<feature type="transmembrane region" description="Helical" evidence="6">
    <location>
        <begin position="90"/>
        <end position="111"/>
    </location>
</feature>
<proteinExistence type="inferred from homology"/>
<feature type="transmembrane region" description="Helical" evidence="6">
    <location>
        <begin position="29"/>
        <end position="51"/>
    </location>
</feature>
<keyword evidence="4 6" id="KW-1133">Transmembrane helix</keyword>
<feature type="transmembrane region" description="Helical" evidence="6">
    <location>
        <begin position="263"/>
        <end position="280"/>
    </location>
</feature>
<evidence type="ECO:0000256" key="4">
    <source>
        <dbReference type="ARBA" id="ARBA00022989"/>
    </source>
</evidence>
<evidence type="ECO:0000313" key="8">
    <source>
        <dbReference type="EMBL" id="MDN3564826.1"/>
    </source>
</evidence>
<gene>
    <name evidence="8" type="ORF">QWZ14_10650</name>
</gene>
<dbReference type="Proteomes" id="UP001529369">
    <property type="component" value="Unassembled WGS sequence"/>
</dbReference>
<feature type="transmembrane region" description="Helical" evidence="6">
    <location>
        <begin position="63"/>
        <end position="84"/>
    </location>
</feature>
<keyword evidence="3 6" id="KW-0812">Transmembrane</keyword>
<feature type="transmembrane region" description="Helical" evidence="6">
    <location>
        <begin position="238"/>
        <end position="257"/>
    </location>
</feature>
<evidence type="ECO:0000256" key="5">
    <source>
        <dbReference type="ARBA" id="ARBA00023136"/>
    </source>
</evidence>
<dbReference type="Gene3D" id="1.10.3730.20">
    <property type="match status" value="1"/>
</dbReference>
<keyword evidence="9" id="KW-1185">Reference proteome</keyword>
<feature type="domain" description="EamA" evidence="7">
    <location>
        <begin position="145"/>
        <end position="280"/>
    </location>
</feature>
<name>A0ABT8A5Z3_9PROT</name>
<dbReference type="PANTHER" id="PTHR32322">
    <property type="entry name" value="INNER MEMBRANE TRANSPORTER"/>
    <property type="match status" value="1"/>
</dbReference>
<evidence type="ECO:0000259" key="7">
    <source>
        <dbReference type="Pfam" id="PF00892"/>
    </source>
</evidence>
<feature type="transmembrane region" description="Helical" evidence="6">
    <location>
        <begin position="177"/>
        <end position="195"/>
    </location>
</feature>
<feature type="transmembrane region" description="Helical" evidence="6">
    <location>
        <begin position="118"/>
        <end position="138"/>
    </location>
</feature>
<dbReference type="InterPro" id="IPR050638">
    <property type="entry name" value="AA-Vitamin_Transporters"/>
</dbReference>
<comment type="caution">
    <text evidence="8">The sequence shown here is derived from an EMBL/GenBank/DDBJ whole genome shotgun (WGS) entry which is preliminary data.</text>
</comment>
<comment type="similarity">
    <text evidence="2">Belongs to the EamA transporter family.</text>
</comment>
<keyword evidence="5 6" id="KW-0472">Membrane</keyword>
<dbReference type="InterPro" id="IPR037185">
    <property type="entry name" value="EmrE-like"/>
</dbReference>
<dbReference type="Pfam" id="PF00892">
    <property type="entry name" value="EamA"/>
    <property type="match status" value="2"/>
</dbReference>
<evidence type="ECO:0000256" key="3">
    <source>
        <dbReference type="ARBA" id="ARBA00022692"/>
    </source>
</evidence>
<organism evidence="8 9">
    <name type="scientific">Paeniroseomonas aquatica</name>
    <dbReference type="NCBI Taxonomy" id="373043"/>
    <lineage>
        <taxon>Bacteria</taxon>
        <taxon>Pseudomonadati</taxon>
        <taxon>Pseudomonadota</taxon>
        <taxon>Alphaproteobacteria</taxon>
        <taxon>Acetobacterales</taxon>
        <taxon>Acetobacteraceae</taxon>
        <taxon>Paeniroseomonas</taxon>
    </lineage>
</organism>
<evidence type="ECO:0000313" key="9">
    <source>
        <dbReference type="Proteomes" id="UP001529369"/>
    </source>
</evidence>
<evidence type="ECO:0000256" key="1">
    <source>
        <dbReference type="ARBA" id="ARBA00004141"/>
    </source>
</evidence>
<dbReference type="InterPro" id="IPR000620">
    <property type="entry name" value="EamA_dom"/>
</dbReference>
<accession>A0ABT8A5Z3</accession>
<evidence type="ECO:0000256" key="2">
    <source>
        <dbReference type="ARBA" id="ARBA00007362"/>
    </source>
</evidence>
<dbReference type="PANTHER" id="PTHR32322:SF2">
    <property type="entry name" value="EAMA DOMAIN-CONTAINING PROTEIN"/>
    <property type="match status" value="1"/>
</dbReference>
<dbReference type="RefSeq" id="WP_290316640.1">
    <property type="nucleotide sequence ID" value="NZ_JAUFPN010000114.1"/>
</dbReference>
<feature type="transmembrane region" description="Helical" evidence="6">
    <location>
        <begin position="207"/>
        <end position="226"/>
    </location>
</feature>